<evidence type="ECO:0000256" key="9">
    <source>
        <dbReference type="ARBA" id="ARBA00023014"/>
    </source>
</evidence>
<dbReference type="SUPFAM" id="SSF53706">
    <property type="entry name" value="Formate dehydrogenase/DMSO reductase, domains 1-3"/>
    <property type="match status" value="1"/>
</dbReference>
<dbReference type="Gene3D" id="1.10.10.1100">
    <property type="entry name" value="BFD-like [2Fe-2S]-binding domain"/>
    <property type="match status" value="1"/>
</dbReference>
<keyword evidence="10" id="KW-0534">Nitrate assimilation</keyword>
<dbReference type="InterPro" id="IPR050123">
    <property type="entry name" value="Prok_molybdopt-oxidoreductase"/>
</dbReference>
<keyword evidence="8" id="KW-0408">Iron</keyword>
<keyword evidence="6" id="KW-0479">Metal-binding</keyword>
<dbReference type="SMART" id="SM00926">
    <property type="entry name" value="Molybdop_Fe4S4"/>
    <property type="match status" value="1"/>
</dbReference>
<dbReference type="InterPro" id="IPR041957">
    <property type="entry name" value="CT_Nitrate-R-NapA-like"/>
</dbReference>
<organism evidence="12 13">
    <name type="scientific">Devosia salina</name>
    <dbReference type="NCBI Taxonomy" id="2860336"/>
    <lineage>
        <taxon>Bacteria</taxon>
        <taxon>Pseudomonadati</taxon>
        <taxon>Pseudomonadota</taxon>
        <taxon>Alphaproteobacteria</taxon>
        <taxon>Hyphomicrobiales</taxon>
        <taxon>Devosiaceae</taxon>
        <taxon>Devosia</taxon>
    </lineage>
</organism>
<dbReference type="PROSITE" id="PS00551">
    <property type="entry name" value="MOLYBDOPTERIN_PROK_1"/>
    <property type="match status" value="1"/>
</dbReference>
<feature type="domain" description="4Fe-4S Mo/W bis-MGD-type" evidence="11">
    <location>
        <begin position="7"/>
        <end position="63"/>
    </location>
</feature>
<evidence type="ECO:0000256" key="2">
    <source>
        <dbReference type="ARBA" id="ARBA00001966"/>
    </source>
</evidence>
<keyword evidence="9" id="KW-0411">Iron-sulfur</keyword>
<dbReference type="Proteomes" id="UP000825799">
    <property type="component" value="Chromosome"/>
</dbReference>
<reference evidence="12 13" key="1">
    <citation type="submission" date="2021-08" db="EMBL/GenBank/DDBJ databases">
        <title>Devosia salina sp. nov., isolated from the South China Sea sediment.</title>
        <authorList>
            <person name="Zhou Z."/>
        </authorList>
    </citation>
    <scope>NUCLEOTIDE SEQUENCE [LARGE SCALE GENOMIC DNA]</scope>
    <source>
        <strain evidence="12 13">SCS-3</strain>
    </source>
</reference>
<dbReference type="InterPro" id="IPR006963">
    <property type="entry name" value="Mopterin_OxRdtase_4Fe-4S_dom"/>
</dbReference>
<dbReference type="InterPro" id="IPR041854">
    <property type="entry name" value="BFD-like_2Fe2S-bd_dom_sf"/>
</dbReference>
<evidence type="ECO:0000256" key="5">
    <source>
        <dbReference type="ARBA" id="ARBA00022505"/>
    </source>
</evidence>
<evidence type="ECO:0000256" key="10">
    <source>
        <dbReference type="ARBA" id="ARBA00023063"/>
    </source>
</evidence>
<dbReference type="PANTHER" id="PTHR43105:SF9">
    <property type="entry name" value="NADPH-FE(3+) OXIDOREDUCTASE SUBUNIT ALPHA"/>
    <property type="match status" value="1"/>
</dbReference>
<evidence type="ECO:0000259" key="11">
    <source>
        <dbReference type="PROSITE" id="PS51669"/>
    </source>
</evidence>
<comment type="cofactor">
    <cofactor evidence="2">
        <name>[4Fe-4S] cluster</name>
        <dbReference type="ChEBI" id="CHEBI:49883"/>
    </cofactor>
</comment>
<dbReference type="InterPro" id="IPR006657">
    <property type="entry name" value="MoPterin_dinucl-bd_dom"/>
</dbReference>
<keyword evidence="13" id="KW-1185">Reference proteome</keyword>
<evidence type="ECO:0000256" key="6">
    <source>
        <dbReference type="ARBA" id="ARBA00022723"/>
    </source>
</evidence>
<evidence type="ECO:0000256" key="1">
    <source>
        <dbReference type="ARBA" id="ARBA00001942"/>
    </source>
</evidence>
<dbReference type="Pfam" id="PF04324">
    <property type="entry name" value="Fer2_BFD"/>
    <property type="match status" value="1"/>
</dbReference>
<dbReference type="InterPro" id="IPR007419">
    <property type="entry name" value="BFD-like_2Fe2S-bd_dom"/>
</dbReference>
<dbReference type="RefSeq" id="WP_220306336.1">
    <property type="nucleotide sequence ID" value="NZ_CP080590.1"/>
</dbReference>
<gene>
    <name evidence="12" type="ORF">K1X15_04760</name>
</gene>
<dbReference type="InterPro" id="IPR027467">
    <property type="entry name" value="MopterinOxRdtase_cofactor_BS"/>
</dbReference>
<keyword evidence="4" id="KW-0004">4Fe-4S</keyword>
<keyword evidence="7" id="KW-0560">Oxidoreductase</keyword>
<dbReference type="Gene3D" id="2.20.25.90">
    <property type="entry name" value="ADC-like domains"/>
    <property type="match status" value="1"/>
</dbReference>
<dbReference type="Gene3D" id="3.40.228.10">
    <property type="entry name" value="Dimethylsulfoxide Reductase, domain 2"/>
    <property type="match status" value="1"/>
</dbReference>
<comment type="similarity">
    <text evidence="3">Belongs to the prokaryotic molybdopterin-containing oxidoreductase family. NasA/NapA/NarB subfamily.</text>
</comment>
<comment type="cofactor">
    <cofactor evidence="1">
        <name>Mo-bis(molybdopterin guanine dinucleotide)</name>
        <dbReference type="ChEBI" id="CHEBI:60539"/>
    </cofactor>
</comment>
<accession>A0ABX8WI18</accession>
<sequence length="877" mass="93706">MNPSAATGTIKTTCPYCGVGCGVLATRQADNSVTIAGDPDHPANFGRLCSKGSALGETISLEGRLLHPEIDGTRANWDQALDLVATRFRAAIAEHGPQSVAIYGSGQLLTEDYYVANKLMKGFIGSANIDTNSRLCMASSVAGHKRAFGSDTVPGNYEDLEQADLIVLVGSNLGWCHPVLYQRIVAARAARPEMKVVLIDPRRTVSADIAEMHLPIAPDGDSALFVGLLAHLDQLGAVDSDYVAAYTTGIEAAVLTAEDWPVARVAEATGLSPLSITRFYDLFTRTRKVVTVFSQGVNQSAAGTDKVNAIINCHLATGRIGKPGMGPFSVTGQPNAMGGREVGGLANMLAAHMDFTPEAIDRVGRFWGAADVAQGPGLKAVDLFAAMARGEIKAVWIMATNPVDSMPEADAVRDALRACPFVVVSDMNRNTDTMALAHVRLPAAGWGEKDGTVTNSERRISRQRPFMPLPGEARPDWWIIKEVARRLGFGQAFAYFGPAQIFAEHAALSGFENDGGRDFDLSGLVGADYETMAPTQWPVRSRPAARMFGDAKFFTPDGKARFVPVQPPPPFAPSPGVLMLNTGRVRDHWHTMTRTGKAARLSAHMAEPFVEIHPADANALGIRRAHLVRLSNRHGVAVVRALVTDRQRRGELFVPMHWTDQFASEGRVDALVPGKTDPVSGQPALKMAQVHAEPMGARLYGFLVAASRPRIEADYWAIAPAANGWRAEIALLDEPGDWEAFLAATFGSDAGFQSLRDERSGRRAFVLIENGRLVAALYTAPDPVLVSRQWAVDLLGADDLTASIVLAGRPGADRPDGGAIVCSCMGVGINTITEAVTRHGCTTVEAVGALTRAGTNCGSCRAEIRGIVDANRLIAAE</sequence>
<evidence type="ECO:0000256" key="7">
    <source>
        <dbReference type="ARBA" id="ARBA00023002"/>
    </source>
</evidence>
<dbReference type="SUPFAM" id="SSF50692">
    <property type="entry name" value="ADC-like"/>
    <property type="match status" value="1"/>
</dbReference>
<evidence type="ECO:0000313" key="13">
    <source>
        <dbReference type="Proteomes" id="UP000825799"/>
    </source>
</evidence>
<name>A0ABX8WI18_9HYPH</name>
<dbReference type="Pfam" id="PF04879">
    <property type="entry name" value="Molybdop_Fe4S4"/>
    <property type="match status" value="1"/>
</dbReference>
<dbReference type="CDD" id="cd02754">
    <property type="entry name" value="MopB_Nitrate-R-NapA-like"/>
    <property type="match status" value="1"/>
</dbReference>
<protein>
    <submittedName>
        <fullName evidence="12">Molybdopterin-dependent oxidoreductase</fullName>
    </submittedName>
</protein>
<dbReference type="Pfam" id="PF00384">
    <property type="entry name" value="Molybdopterin"/>
    <property type="match status" value="1"/>
</dbReference>
<dbReference type="Pfam" id="PF01568">
    <property type="entry name" value="Molydop_binding"/>
    <property type="match status" value="1"/>
</dbReference>
<dbReference type="Gene3D" id="2.40.40.20">
    <property type="match status" value="1"/>
</dbReference>
<dbReference type="InterPro" id="IPR006656">
    <property type="entry name" value="Mopterin_OxRdtase"/>
</dbReference>
<dbReference type="PROSITE" id="PS51669">
    <property type="entry name" value="4FE4S_MOW_BIS_MGD"/>
    <property type="match status" value="1"/>
</dbReference>
<dbReference type="CDD" id="cd02791">
    <property type="entry name" value="MopB_CT_Nitrate-R-NapA-like"/>
    <property type="match status" value="1"/>
</dbReference>
<evidence type="ECO:0000256" key="8">
    <source>
        <dbReference type="ARBA" id="ARBA00023004"/>
    </source>
</evidence>
<dbReference type="PANTHER" id="PTHR43105">
    <property type="entry name" value="RESPIRATORY NITRATE REDUCTASE"/>
    <property type="match status" value="1"/>
</dbReference>
<evidence type="ECO:0000256" key="4">
    <source>
        <dbReference type="ARBA" id="ARBA00022485"/>
    </source>
</evidence>
<dbReference type="Gene3D" id="3.40.50.740">
    <property type="match status" value="1"/>
</dbReference>
<evidence type="ECO:0000313" key="12">
    <source>
        <dbReference type="EMBL" id="QYO77880.1"/>
    </source>
</evidence>
<dbReference type="InterPro" id="IPR009010">
    <property type="entry name" value="Asp_de-COase-like_dom_sf"/>
</dbReference>
<keyword evidence="5" id="KW-0500">Molybdenum</keyword>
<proteinExistence type="inferred from homology"/>
<evidence type="ECO:0000256" key="3">
    <source>
        <dbReference type="ARBA" id="ARBA00008747"/>
    </source>
</evidence>
<dbReference type="EMBL" id="CP080590">
    <property type="protein sequence ID" value="QYO77880.1"/>
    <property type="molecule type" value="Genomic_DNA"/>
</dbReference>